<dbReference type="AlphaFoldDB" id="U9TTE4"/>
<name>U9TTE4_RHIID</name>
<reference evidence="1" key="1">
    <citation type="submission" date="2013-07" db="EMBL/GenBank/DDBJ databases">
        <title>The genome of an arbuscular mycorrhizal fungus provides insights into the evolution of the oldest plant symbiosis.</title>
        <authorList>
            <consortium name="DOE Joint Genome Institute"/>
            <person name="Tisserant E."/>
            <person name="Malbreil M."/>
            <person name="Kuo A."/>
            <person name="Kohler A."/>
            <person name="Symeonidi A."/>
            <person name="Balestrini R."/>
            <person name="Charron P."/>
            <person name="Duensing N."/>
            <person name="Frei-dit-Frey N."/>
            <person name="Gianinazzi-Pearson V."/>
            <person name="Gilbert B."/>
            <person name="Handa Y."/>
            <person name="Hijri M."/>
            <person name="Kaul R."/>
            <person name="Kawaguchi M."/>
            <person name="Krajinski F."/>
            <person name="Lammers P."/>
            <person name="Lapierre D."/>
            <person name="Masclaux F.G."/>
            <person name="Murat C."/>
            <person name="Morin E."/>
            <person name="Ndikumana S."/>
            <person name="Pagni M."/>
            <person name="Petitpierre D."/>
            <person name="Requena N."/>
            <person name="Rosikiewicz P."/>
            <person name="Riley R."/>
            <person name="Saito K."/>
            <person name="San Clemente H."/>
            <person name="Shapiro H."/>
            <person name="van Tuinen D."/>
            <person name="Becard G."/>
            <person name="Bonfante P."/>
            <person name="Paszkowski U."/>
            <person name="Shachar-Hill Y."/>
            <person name="Young J.P."/>
            <person name="Sanders I.R."/>
            <person name="Henrissat B."/>
            <person name="Rensing S.A."/>
            <person name="Grigoriev I.V."/>
            <person name="Corradi N."/>
            <person name="Roux C."/>
            <person name="Martin F."/>
        </authorList>
    </citation>
    <scope>NUCLEOTIDE SEQUENCE</scope>
    <source>
        <strain evidence="1">DAOM 197198</strain>
    </source>
</reference>
<proteinExistence type="predicted"/>
<sequence length="56" mass="6833">MFIFYNLQICERVKKLATVFINVDFLQKWLNGIHEIICKRGQIKFENWIKFYSSAF</sequence>
<protein>
    <submittedName>
        <fullName evidence="1">Uncharacterized protein</fullName>
    </submittedName>
</protein>
<organism evidence="1">
    <name type="scientific">Rhizophagus irregularis (strain DAOM 181602 / DAOM 197198 / MUCL 43194)</name>
    <name type="common">Arbuscular mycorrhizal fungus</name>
    <name type="synonym">Glomus intraradices</name>
    <dbReference type="NCBI Taxonomy" id="747089"/>
    <lineage>
        <taxon>Eukaryota</taxon>
        <taxon>Fungi</taxon>
        <taxon>Fungi incertae sedis</taxon>
        <taxon>Mucoromycota</taxon>
        <taxon>Glomeromycotina</taxon>
        <taxon>Glomeromycetes</taxon>
        <taxon>Glomerales</taxon>
        <taxon>Glomeraceae</taxon>
        <taxon>Rhizophagus</taxon>
    </lineage>
</organism>
<evidence type="ECO:0000313" key="1">
    <source>
        <dbReference type="EMBL" id="ESA09583.1"/>
    </source>
</evidence>
<accession>U9TTE4</accession>
<dbReference type="EMBL" id="KI287923">
    <property type="protein sequence ID" value="ESA09583.1"/>
    <property type="molecule type" value="Genomic_DNA"/>
</dbReference>
<dbReference type="HOGENOM" id="CLU_3015354_0_0_1"/>
<gene>
    <name evidence="1" type="ORF">GLOINDRAFT_30359</name>
</gene>